<organism evidence="1 2">
    <name type="scientific">Acholeplasma hippikon</name>
    <dbReference type="NCBI Taxonomy" id="264636"/>
    <lineage>
        <taxon>Bacteria</taxon>
        <taxon>Bacillati</taxon>
        <taxon>Mycoplasmatota</taxon>
        <taxon>Mollicutes</taxon>
        <taxon>Acholeplasmatales</taxon>
        <taxon>Acholeplasmataceae</taxon>
        <taxon>Acholeplasma</taxon>
    </lineage>
</organism>
<dbReference type="InterPro" id="IPR006549">
    <property type="entry name" value="HAD-SF_hydro_IIIA"/>
</dbReference>
<dbReference type="InterPro" id="IPR023214">
    <property type="entry name" value="HAD_sf"/>
</dbReference>
<dbReference type="NCBIfam" id="TIGR01549">
    <property type="entry name" value="HAD-SF-IA-v1"/>
    <property type="match status" value="1"/>
</dbReference>
<dbReference type="NCBIfam" id="TIGR01662">
    <property type="entry name" value="HAD-SF-IIIA"/>
    <property type="match status" value="1"/>
</dbReference>
<dbReference type="InterPro" id="IPR027706">
    <property type="entry name" value="PGP_Pase"/>
</dbReference>
<dbReference type="Proteomes" id="UP000290909">
    <property type="component" value="Chromosome"/>
</dbReference>
<dbReference type="GO" id="GO:0005737">
    <property type="term" value="C:cytoplasm"/>
    <property type="evidence" value="ECO:0007669"/>
    <property type="project" value="TreeGrafter"/>
</dbReference>
<keyword evidence="2" id="KW-1185">Reference proteome</keyword>
<dbReference type="SUPFAM" id="SSF56784">
    <property type="entry name" value="HAD-like"/>
    <property type="match status" value="1"/>
</dbReference>
<dbReference type="Gene3D" id="3.40.50.1000">
    <property type="entry name" value="HAD superfamily/HAD-like"/>
    <property type="match status" value="1"/>
</dbReference>
<dbReference type="STRING" id="1408416.GCA_000702765_00877"/>
<dbReference type="RefSeq" id="WP_051659020.1">
    <property type="nucleotide sequence ID" value="NZ_LR215050.1"/>
</dbReference>
<dbReference type="InterPro" id="IPR036412">
    <property type="entry name" value="HAD-like_sf"/>
</dbReference>
<dbReference type="KEGG" id="ahk:NCTC10172_00607"/>
<gene>
    <name evidence="1" type="ORF">NCTC10172_00607</name>
</gene>
<sequence length="182" mass="21211">MAIYKKCIPNLYVKSIYDISYDELKKQGIKALLFDLDNTIINYDQTKLEVKAIEFLNELENDFKVVIISNSRNERVLNAVGSHFTFVSFARKPLKVGFKKALKKINFSSNEVAMIGDQLMTDVFGGNRMKFKTILVEAVLRKSDRLSTRINRKLEKYFLNRIKVKSPKEYDEVLRAYAEKHE</sequence>
<proteinExistence type="predicted"/>
<dbReference type="GO" id="GO:0008962">
    <property type="term" value="F:phosphatidylglycerophosphatase activity"/>
    <property type="evidence" value="ECO:0007669"/>
    <property type="project" value="InterPro"/>
</dbReference>
<dbReference type="PANTHER" id="PTHR19288:SF25">
    <property type="entry name" value="PHOSPHATIDYLGLYCEROPHOSPHATASE GEP4, MITOCHONDRIAL"/>
    <property type="match status" value="1"/>
</dbReference>
<name>A0A449BJI9_9MOLU</name>
<dbReference type="AlphaFoldDB" id="A0A449BJI9"/>
<evidence type="ECO:0000313" key="1">
    <source>
        <dbReference type="EMBL" id="VEU82590.1"/>
    </source>
</evidence>
<dbReference type="PANTHER" id="PTHR19288">
    <property type="entry name" value="4-NITROPHENYLPHOSPHATASE-RELATED"/>
    <property type="match status" value="1"/>
</dbReference>
<protein>
    <submittedName>
        <fullName evidence="1">Pyrophosphatase PpaX</fullName>
    </submittedName>
</protein>
<reference evidence="1 2" key="1">
    <citation type="submission" date="2019-01" db="EMBL/GenBank/DDBJ databases">
        <authorList>
            <consortium name="Pathogen Informatics"/>
        </authorList>
    </citation>
    <scope>NUCLEOTIDE SEQUENCE [LARGE SCALE GENOMIC DNA]</scope>
    <source>
        <strain evidence="1 2">NCTC10172</strain>
    </source>
</reference>
<dbReference type="InterPro" id="IPR010021">
    <property type="entry name" value="PGPP1/Gep4"/>
</dbReference>
<dbReference type="Pfam" id="PF13242">
    <property type="entry name" value="Hydrolase_like"/>
    <property type="match status" value="1"/>
</dbReference>
<dbReference type="EMBL" id="LR215050">
    <property type="protein sequence ID" value="VEU82590.1"/>
    <property type="molecule type" value="Genomic_DNA"/>
</dbReference>
<dbReference type="Pfam" id="PF09419">
    <property type="entry name" value="PGP_phosphatase"/>
    <property type="match status" value="1"/>
</dbReference>
<accession>A0A449BJI9</accession>
<dbReference type="InterPro" id="IPR006439">
    <property type="entry name" value="HAD-SF_hydro_IA"/>
</dbReference>
<dbReference type="NCBIfam" id="TIGR01668">
    <property type="entry name" value="YqeG_hyp_ppase"/>
    <property type="match status" value="1"/>
</dbReference>
<evidence type="ECO:0000313" key="2">
    <source>
        <dbReference type="Proteomes" id="UP000290909"/>
    </source>
</evidence>